<protein>
    <submittedName>
        <fullName evidence="1">Uncharacterized protein</fullName>
    </submittedName>
</protein>
<name>A0ABD1ZBC7_9MARC</name>
<proteinExistence type="predicted"/>
<gene>
    <name evidence="1" type="ORF">R1flu_012642</name>
</gene>
<dbReference type="EMBL" id="JBHFFA010000002">
    <property type="protein sequence ID" value="KAL2645055.1"/>
    <property type="molecule type" value="Genomic_DNA"/>
</dbReference>
<reference evidence="1 2" key="1">
    <citation type="submission" date="2024-09" db="EMBL/GenBank/DDBJ databases">
        <title>Chromosome-scale assembly of Riccia fluitans.</title>
        <authorList>
            <person name="Paukszto L."/>
            <person name="Sawicki J."/>
            <person name="Karawczyk K."/>
            <person name="Piernik-Szablinska J."/>
            <person name="Szczecinska M."/>
            <person name="Mazdziarz M."/>
        </authorList>
    </citation>
    <scope>NUCLEOTIDE SEQUENCE [LARGE SCALE GENOMIC DNA]</scope>
    <source>
        <strain evidence="1">Rf_01</strain>
        <tissue evidence="1">Aerial parts of the thallus</tissue>
    </source>
</reference>
<evidence type="ECO:0000313" key="2">
    <source>
        <dbReference type="Proteomes" id="UP001605036"/>
    </source>
</evidence>
<accession>A0ABD1ZBC7</accession>
<sequence>MVVLASSQGWFWKDKPDSKFTRKRDMKNMVKTISSGEKLPLLPQQQVGFRQRKTGWKWLWKTLRSRLVADRNPAQLSLIASFTRMVWEERNHSAVPTSVILKQAVLSIEAILILETGRKKIESLLQAKNKILEWMHTGVANAIGDEQESFWLYIAREKTQRTHTRPDMEEFQSTNMAADRLAHLSLDDSDAAAPLCIPGTF</sequence>
<evidence type="ECO:0000313" key="1">
    <source>
        <dbReference type="EMBL" id="KAL2645055.1"/>
    </source>
</evidence>
<organism evidence="1 2">
    <name type="scientific">Riccia fluitans</name>
    <dbReference type="NCBI Taxonomy" id="41844"/>
    <lineage>
        <taxon>Eukaryota</taxon>
        <taxon>Viridiplantae</taxon>
        <taxon>Streptophyta</taxon>
        <taxon>Embryophyta</taxon>
        <taxon>Marchantiophyta</taxon>
        <taxon>Marchantiopsida</taxon>
        <taxon>Marchantiidae</taxon>
        <taxon>Marchantiales</taxon>
        <taxon>Ricciaceae</taxon>
        <taxon>Riccia</taxon>
    </lineage>
</organism>
<keyword evidence="2" id="KW-1185">Reference proteome</keyword>
<comment type="caution">
    <text evidence="1">The sequence shown here is derived from an EMBL/GenBank/DDBJ whole genome shotgun (WGS) entry which is preliminary data.</text>
</comment>
<dbReference type="Proteomes" id="UP001605036">
    <property type="component" value="Unassembled WGS sequence"/>
</dbReference>
<dbReference type="AlphaFoldDB" id="A0ABD1ZBC7"/>